<dbReference type="EMBL" id="CP127295">
    <property type="protein sequence ID" value="WIY05119.1"/>
    <property type="molecule type" value="Genomic_DNA"/>
</dbReference>
<reference evidence="2 3" key="1">
    <citation type="submission" date="2023-06" db="EMBL/GenBank/DDBJ databases">
        <authorList>
            <person name="Oyuntsetseg B."/>
            <person name="Kim S.B."/>
        </authorList>
    </citation>
    <scope>NUCLEOTIDE SEQUENCE [LARGE SCALE GENOMIC DNA]</scope>
    <source>
        <strain evidence="2 3">4-36</strain>
    </source>
</reference>
<keyword evidence="3" id="KW-1185">Reference proteome</keyword>
<dbReference type="SUPFAM" id="SSF82607">
    <property type="entry name" value="YbaB-like"/>
    <property type="match status" value="1"/>
</dbReference>
<dbReference type="KEGG" id="amog:QRX60_15220"/>
<dbReference type="InterPro" id="IPR004401">
    <property type="entry name" value="YbaB/EbfC"/>
</dbReference>
<dbReference type="Pfam" id="PF02575">
    <property type="entry name" value="YbaB_DNA_bd"/>
    <property type="match status" value="1"/>
</dbReference>
<organism evidence="2 3">
    <name type="scientific">Amycolatopsis mongoliensis</name>
    <dbReference type="NCBI Taxonomy" id="715475"/>
    <lineage>
        <taxon>Bacteria</taxon>
        <taxon>Bacillati</taxon>
        <taxon>Actinomycetota</taxon>
        <taxon>Actinomycetes</taxon>
        <taxon>Pseudonocardiales</taxon>
        <taxon>Pseudonocardiaceae</taxon>
        <taxon>Amycolatopsis</taxon>
    </lineage>
</organism>
<dbReference type="Proteomes" id="UP001239397">
    <property type="component" value="Chromosome"/>
</dbReference>
<dbReference type="GO" id="GO:0003677">
    <property type="term" value="F:DNA binding"/>
    <property type="evidence" value="ECO:0007669"/>
    <property type="project" value="InterPro"/>
</dbReference>
<feature type="compositionally biased region" description="Acidic residues" evidence="1">
    <location>
        <begin position="129"/>
        <end position="153"/>
    </location>
</feature>
<protein>
    <submittedName>
        <fullName evidence="2">YbaB/EbfC family nucleoid-associated protein</fullName>
    </submittedName>
</protein>
<proteinExistence type="predicted"/>
<evidence type="ECO:0000256" key="1">
    <source>
        <dbReference type="SAM" id="MobiDB-lite"/>
    </source>
</evidence>
<accession>A0A9Y2JY61</accession>
<dbReference type="InterPro" id="IPR036894">
    <property type="entry name" value="YbaB-like_sf"/>
</dbReference>
<name>A0A9Y2JY61_9PSEU</name>
<gene>
    <name evidence="2" type="ORF">QRX60_15220</name>
</gene>
<dbReference type="AlphaFoldDB" id="A0A9Y2JY61"/>
<dbReference type="RefSeq" id="WP_286001421.1">
    <property type="nucleotide sequence ID" value="NZ_CP127295.1"/>
</dbReference>
<evidence type="ECO:0000313" key="3">
    <source>
        <dbReference type="Proteomes" id="UP001239397"/>
    </source>
</evidence>
<dbReference type="Gene3D" id="3.30.1310.10">
    <property type="entry name" value="Nucleoid-associated protein YbaB-like domain"/>
    <property type="match status" value="1"/>
</dbReference>
<sequence>MVFNADVMRRQADELDAELEQVRFTGQSRDGAVTAVVSGHGRLIDLRISAAVMRGAHPQTVGPDVVEAVSAARRAAAGPALAKMRAVLDKDQVWQPQSAGARPDQPAPAGDYPPPAVSPAAERRPREEVGEEDFGELDFLTDDDSDDEDRGRW</sequence>
<feature type="region of interest" description="Disordered" evidence="1">
    <location>
        <begin position="92"/>
        <end position="153"/>
    </location>
</feature>
<evidence type="ECO:0000313" key="2">
    <source>
        <dbReference type="EMBL" id="WIY05119.1"/>
    </source>
</evidence>